<comment type="similarity">
    <text evidence="2">Belongs to the protein kinase superfamily. TKL Ser/Thr protein kinase family. TGFB receptor subfamily.</text>
</comment>
<comment type="subcellular location">
    <subcellularLocation>
        <location evidence="1">Membrane</location>
        <topology evidence="1">Single-pass type I membrane protein</topology>
    </subcellularLocation>
</comment>
<dbReference type="GO" id="GO:0043235">
    <property type="term" value="C:receptor complex"/>
    <property type="evidence" value="ECO:0007669"/>
    <property type="project" value="TreeGrafter"/>
</dbReference>
<accession>A0A820IUD1</accession>
<dbReference type="EMBL" id="CAJOBD010039727">
    <property type="protein sequence ID" value="CAF4314663.1"/>
    <property type="molecule type" value="Genomic_DNA"/>
</dbReference>
<keyword evidence="13" id="KW-0675">Receptor</keyword>
<keyword evidence="8" id="KW-0547">Nucleotide-binding</keyword>
<proteinExistence type="inferred from homology"/>
<evidence type="ECO:0000256" key="13">
    <source>
        <dbReference type="ARBA" id="ARBA00023170"/>
    </source>
</evidence>
<evidence type="ECO:0000256" key="4">
    <source>
        <dbReference type="ARBA" id="ARBA00022527"/>
    </source>
</evidence>
<dbReference type="Gene3D" id="1.10.510.10">
    <property type="entry name" value="Transferase(Phosphotransferase) domain 1"/>
    <property type="match status" value="1"/>
</dbReference>
<dbReference type="GO" id="GO:0005524">
    <property type="term" value="F:ATP binding"/>
    <property type="evidence" value="ECO:0007669"/>
    <property type="project" value="UniProtKB-KW"/>
</dbReference>
<evidence type="ECO:0000256" key="5">
    <source>
        <dbReference type="ARBA" id="ARBA00022679"/>
    </source>
</evidence>
<evidence type="ECO:0000256" key="8">
    <source>
        <dbReference type="ARBA" id="ARBA00022741"/>
    </source>
</evidence>
<name>A0A820IUD1_9BILA</name>
<keyword evidence="7" id="KW-0732">Signal</keyword>
<dbReference type="InterPro" id="IPR000333">
    <property type="entry name" value="TGFB_receptor"/>
</dbReference>
<dbReference type="GO" id="GO:0004675">
    <property type="term" value="F:transmembrane receptor protein serine/threonine kinase activity"/>
    <property type="evidence" value="ECO:0007669"/>
    <property type="project" value="UniProtKB-EC"/>
</dbReference>
<dbReference type="GO" id="GO:0071363">
    <property type="term" value="P:cellular response to growth factor stimulus"/>
    <property type="evidence" value="ECO:0007669"/>
    <property type="project" value="TreeGrafter"/>
</dbReference>
<dbReference type="AlphaFoldDB" id="A0A820IUD1"/>
<comment type="caution">
    <text evidence="15">The sequence shown here is derived from an EMBL/GenBank/DDBJ whole genome shotgun (WGS) entry which is preliminary data.</text>
</comment>
<evidence type="ECO:0000313" key="15">
    <source>
        <dbReference type="EMBL" id="CAF4314663.1"/>
    </source>
</evidence>
<evidence type="ECO:0000256" key="12">
    <source>
        <dbReference type="ARBA" id="ARBA00023136"/>
    </source>
</evidence>
<dbReference type="PANTHER" id="PTHR23255">
    <property type="entry name" value="TRANSFORMING GROWTH FACTOR-BETA RECEPTOR TYPE I AND II"/>
    <property type="match status" value="1"/>
</dbReference>
<dbReference type="Proteomes" id="UP000663836">
    <property type="component" value="Unassembled WGS sequence"/>
</dbReference>
<keyword evidence="6" id="KW-0812">Transmembrane</keyword>
<keyword evidence="11" id="KW-1133">Transmembrane helix</keyword>
<dbReference type="GO" id="GO:0005886">
    <property type="term" value="C:plasma membrane"/>
    <property type="evidence" value="ECO:0007669"/>
    <property type="project" value="TreeGrafter"/>
</dbReference>
<evidence type="ECO:0000256" key="2">
    <source>
        <dbReference type="ARBA" id="ARBA00009605"/>
    </source>
</evidence>
<dbReference type="PANTHER" id="PTHR23255:SF71">
    <property type="entry name" value="RECEPTOR PROTEIN SERINE_THREONINE KINASE"/>
    <property type="match status" value="1"/>
</dbReference>
<evidence type="ECO:0000256" key="10">
    <source>
        <dbReference type="ARBA" id="ARBA00022840"/>
    </source>
</evidence>
<evidence type="ECO:0000256" key="6">
    <source>
        <dbReference type="ARBA" id="ARBA00022692"/>
    </source>
</evidence>
<organism evidence="15 16">
    <name type="scientific">Rotaria sordida</name>
    <dbReference type="NCBI Taxonomy" id="392033"/>
    <lineage>
        <taxon>Eukaryota</taxon>
        <taxon>Metazoa</taxon>
        <taxon>Spiralia</taxon>
        <taxon>Gnathifera</taxon>
        <taxon>Rotifera</taxon>
        <taxon>Eurotatoria</taxon>
        <taxon>Bdelloidea</taxon>
        <taxon>Philodinida</taxon>
        <taxon>Philodinidae</taxon>
        <taxon>Rotaria</taxon>
    </lineage>
</organism>
<dbReference type="PROSITE" id="PS00108">
    <property type="entry name" value="PROTEIN_KINASE_ST"/>
    <property type="match status" value="1"/>
</dbReference>
<feature type="domain" description="Protein kinase" evidence="14">
    <location>
        <begin position="1"/>
        <end position="103"/>
    </location>
</feature>
<keyword evidence="5" id="KW-0808">Transferase</keyword>
<evidence type="ECO:0000256" key="3">
    <source>
        <dbReference type="ARBA" id="ARBA00012401"/>
    </source>
</evidence>
<reference evidence="15" key="1">
    <citation type="submission" date="2021-02" db="EMBL/GenBank/DDBJ databases">
        <authorList>
            <person name="Nowell W R."/>
        </authorList>
    </citation>
    <scope>NUCLEOTIDE SEQUENCE</scope>
</reference>
<dbReference type="InterPro" id="IPR011009">
    <property type="entry name" value="Kinase-like_dom_sf"/>
</dbReference>
<keyword evidence="12" id="KW-0472">Membrane</keyword>
<evidence type="ECO:0000256" key="7">
    <source>
        <dbReference type="ARBA" id="ARBA00022729"/>
    </source>
</evidence>
<keyword evidence="10" id="KW-0067">ATP-binding</keyword>
<sequence length="103" mass="11529">MILSIASGLCHLHMPIDSTNGKVALVYRDLKTKNILVKKDLSCCIADLEHVDIDIQANSRVGTQQVLRGTLNERSFKSFKAANIYALGLVFWKILRKCQTNPN</sequence>
<evidence type="ECO:0000256" key="1">
    <source>
        <dbReference type="ARBA" id="ARBA00004479"/>
    </source>
</evidence>
<evidence type="ECO:0000256" key="9">
    <source>
        <dbReference type="ARBA" id="ARBA00022777"/>
    </source>
</evidence>
<dbReference type="EC" id="2.7.11.30" evidence="3"/>
<evidence type="ECO:0000259" key="14">
    <source>
        <dbReference type="PROSITE" id="PS50011"/>
    </source>
</evidence>
<dbReference type="SUPFAM" id="SSF56112">
    <property type="entry name" value="Protein kinase-like (PK-like)"/>
    <property type="match status" value="1"/>
</dbReference>
<keyword evidence="4" id="KW-0723">Serine/threonine-protein kinase</keyword>
<gene>
    <name evidence="15" type="ORF">JBS370_LOCUS40824</name>
</gene>
<evidence type="ECO:0000256" key="11">
    <source>
        <dbReference type="ARBA" id="ARBA00022989"/>
    </source>
</evidence>
<dbReference type="InterPro" id="IPR008271">
    <property type="entry name" value="Ser/Thr_kinase_AS"/>
</dbReference>
<keyword evidence="9" id="KW-0418">Kinase</keyword>
<evidence type="ECO:0000313" key="16">
    <source>
        <dbReference type="Proteomes" id="UP000663836"/>
    </source>
</evidence>
<feature type="non-terminal residue" evidence="15">
    <location>
        <position position="1"/>
    </location>
</feature>
<dbReference type="InterPro" id="IPR000719">
    <property type="entry name" value="Prot_kinase_dom"/>
</dbReference>
<dbReference type="PROSITE" id="PS50011">
    <property type="entry name" value="PROTEIN_KINASE_DOM"/>
    <property type="match status" value="1"/>
</dbReference>
<protein>
    <recommendedName>
        <fullName evidence="3">receptor protein serine/threonine kinase</fullName>
        <ecNumber evidence="3">2.7.11.30</ecNumber>
    </recommendedName>
</protein>